<dbReference type="EMBL" id="CM041539">
    <property type="protein sequence ID" value="KAI3367093.1"/>
    <property type="molecule type" value="Genomic_DNA"/>
</dbReference>
<keyword evidence="2" id="KW-1185">Reference proteome</keyword>
<name>A0ACB8WI05_9TELE</name>
<comment type="caution">
    <text evidence="1">The sequence shown here is derived from an EMBL/GenBank/DDBJ whole genome shotgun (WGS) entry which is preliminary data.</text>
</comment>
<organism evidence="1 2">
    <name type="scientific">Scortum barcoo</name>
    <name type="common">barcoo grunter</name>
    <dbReference type="NCBI Taxonomy" id="214431"/>
    <lineage>
        <taxon>Eukaryota</taxon>
        <taxon>Metazoa</taxon>
        <taxon>Chordata</taxon>
        <taxon>Craniata</taxon>
        <taxon>Vertebrata</taxon>
        <taxon>Euteleostomi</taxon>
        <taxon>Actinopterygii</taxon>
        <taxon>Neopterygii</taxon>
        <taxon>Teleostei</taxon>
        <taxon>Neoteleostei</taxon>
        <taxon>Acanthomorphata</taxon>
        <taxon>Eupercaria</taxon>
        <taxon>Centrarchiformes</taxon>
        <taxon>Terapontoidei</taxon>
        <taxon>Terapontidae</taxon>
        <taxon>Scortum</taxon>
    </lineage>
</organism>
<protein>
    <submittedName>
        <fullName evidence="1">Uncharacterized protein</fullName>
    </submittedName>
</protein>
<evidence type="ECO:0000313" key="2">
    <source>
        <dbReference type="Proteomes" id="UP000831701"/>
    </source>
</evidence>
<dbReference type="Proteomes" id="UP000831701">
    <property type="component" value="Chromosome 9"/>
</dbReference>
<evidence type="ECO:0000313" key="1">
    <source>
        <dbReference type="EMBL" id="KAI3367093.1"/>
    </source>
</evidence>
<proteinExistence type="predicted"/>
<accession>A0ACB8WI05</accession>
<sequence length="244" mass="27286">MATAGYDWNIEQINNKLKKLKRDYRDQKRELWRSGAGQLHSSISPYFDLFVLGDRPACRLTGTLNSATAMCSKIWWMIPLQVPRILDEMWTSQPQGVSEEQQKGSEVTQRVRAEETKEQTVAQAQTCERRPHTDRRYSFTGVWFGVGGVGGFWGFVRVCEGVTDTSSSAGHHVCRWRAGEADSVEECSLAVGELVWYSSVKSASRMNSAVVIFLDSVDKVNRVVESGVVIQGTFTPVLSLVNPC</sequence>
<reference evidence="1" key="1">
    <citation type="submission" date="2022-04" db="EMBL/GenBank/DDBJ databases">
        <title>Jade perch genome.</title>
        <authorList>
            <person name="Chao B."/>
        </authorList>
    </citation>
    <scope>NUCLEOTIDE SEQUENCE</scope>
    <source>
        <strain evidence="1">CB-2022</strain>
    </source>
</reference>
<gene>
    <name evidence="1" type="ORF">L3Q82_008127</name>
</gene>